<dbReference type="RefSeq" id="WP_148780906.1">
    <property type="nucleotide sequence ID" value="NZ_VNHU01000001.1"/>
</dbReference>
<dbReference type="Proteomes" id="UP000324376">
    <property type="component" value="Unassembled WGS sequence"/>
</dbReference>
<dbReference type="OrthoDB" id="603275at2"/>
<accession>A0A5S5CBW3</accession>
<evidence type="ECO:0000313" key="2">
    <source>
        <dbReference type="Proteomes" id="UP000324376"/>
    </source>
</evidence>
<reference evidence="1 2" key="1">
    <citation type="submission" date="2019-07" db="EMBL/GenBank/DDBJ databases">
        <title>Genomic Encyclopedia of Archaeal and Bacterial Type Strains, Phase II (KMG-II): from individual species to whole genera.</title>
        <authorList>
            <person name="Goeker M."/>
        </authorList>
    </citation>
    <scope>NUCLEOTIDE SEQUENCE [LARGE SCALE GENOMIC DNA]</scope>
    <source>
        <strain evidence="1 2">DSM 17527</strain>
    </source>
</reference>
<dbReference type="EMBL" id="VNHU01000001">
    <property type="protein sequence ID" value="TYP76861.1"/>
    <property type="molecule type" value="Genomic_DNA"/>
</dbReference>
<dbReference type="AlphaFoldDB" id="A0A5S5CBW3"/>
<protein>
    <submittedName>
        <fullName evidence="1">Uncharacterized protein</fullName>
    </submittedName>
</protein>
<evidence type="ECO:0000313" key="1">
    <source>
        <dbReference type="EMBL" id="TYP76861.1"/>
    </source>
</evidence>
<sequence length="91" mass="10299">MKKNYFLVILLMCGLRTFSQWTDYGTKIATSDSVGIGISTSLSKLHVAVDEDALTWPVIINNNRNSSIVTKYGVGIELKHSWNHENWKWGV</sequence>
<organism evidence="1 2">
    <name type="scientific">Aquimarina intermedia</name>
    <dbReference type="NCBI Taxonomy" id="350814"/>
    <lineage>
        <taxon>Bacteria</taxon>
        <taxon>Pseudomonadati</taxon>
        <taxon>Bacteroidota</taxon>
        <taxon>Flavobacteriia</taxon>
        <taxon>Flavobacteriales</taxon>
        <taxon>Flavobacteriaceae</taxon>
        <taxon>Aquimarina</taxon>
    </lineage>
</organism>
<keyword evidence="2" id="KW-1185">Reference proteome</keyword>
<proteinExistence type="predicted"/>
<name>A0A5S5CBW3_9FLAO</name>
<comment type="caution">
    <text evidence="1">The sequence shown here is derived from an EMBL/GenBank/DDBJ whole genome shotgun (WGS) entry which is preliminary data.</text>
</comment>
<gene>
    <name evidence="1" type="ORF">BD809_1016</name>
</gene>